<keyword evidence="1" id="KW-0732">Signal</keyword>
<dbReference type="AlphaFoldDB" id="A0A9Q9X520"/>
<dbReference type="InterPro" id="IPR002181">
    <property type="entry name" value="Fibrinogen_a/b/g_C_dom"/>
</dbReference>
<evidence type="ECO:0000256" key="1">
    <source>
        <dbReference type="SAM" id="SignalP"/>
    </source>
</evidence>
<gene>
    <name evidence="3" type="primary">LOC109066557</name>
</gene>
<reference evidence="3" key="1">
    <citation type="submission" date="2025-08" db="UniProtKB">
        <authorList>
            <consortium name="RefSeq"/>
        </authorList>
    </citation>
    <scope>IDENTIFICATION</scope>
    <source>
        <tissue evidence="3">Muscle</tissue>
    </source>
</reference>
<proteinExistence type="predicted"/>
<accession>A0A9Q9X520</accession>
<dbReference type="OrthoDB" id="7735550at2759"/>
<dbReference type="Pfam" id="PF00147">
    <property type="entry name" value="Fibrinogen_C"/>
    <property type="match status" value="1"/>
</dbReference>
<feature type="domain" description="Fibrinogen C-terminal" evidence="2">
    <location>
        <begin position="26"/>
        <end position="80"/>
    </location>
</feature>
<organism evidence="3">
    <name type="scientific">Cyprinus carpio</name>
    <name type="common">Common carp</name>
    <dbReference type="NCBI Taxonomy" id="7962"/>
    <lineage>
        <taxon>Eukaryota</taxon>
        <taxon>Metazoa</taxon>
        <taxon>Chordata</taxon>
        <taxon>Craniata</taxon>
        <taxon>Vertebrata</taxon>
        <taxon>Euteleostomi</taxon>
        <taxon>Actinopterygii</taxon>
        <taxon>Neopterygii</taxon>
        <taxon>Teleostei</taxon>
        <taxon>Ostariophysi</taxon>
        <taxon>Cypriniformes</taxon>
        <taxon>Cyprinidae</taxon>
        <taxon>Cyprininae</taxon>
        <taxon>Cyprinus</taxon>
    </lineage>
</organism>
<sequence>MITNMIVLLCLSALFPVLMGTDEVKSYDFLHTKDCSDNYAGEYSTSGVYTIITADGPVQVYCDVESGGQNDRGHWTVFLR</sequence>
<evidence type="ECO:0000259" key="2">
    <source>
        <dbReference type="PROSITE" id="PS51406"/>
    </source>
</evidence>
<dbReference type="GeneID" id="109066557"/>
<feature type="signal peptide" evidence="1">
    <location>
        <begin position="1"/>
        <end position="20"/>
    </location>
</feature>
<evidence type="ECO:0000313" key="3">
    <source>
        <dbReference type="RefSeq" id="XP_042594686.1"/>
    </source>
</evidence>
<protein>
    <submittedName>
        <fullName evidence="3">Tenascin-N-like isoform X1</fullName>
    </submittedName>
</protein>
<name>A0A9Q9X520_CYPCA</name>
<dbReference type="RefSeq" id="XP_042594686.1">
    <property type="nucleotide sequence ID" value="XM_042738752.1"/>
</dbReference>
<dbReference type="Proteomes" id="UP001155660">
    <property type="component" value="Chromosome B14"/>
</dbReference>
<feature type="chain" id="PRO_5040171545" evidence="1">
    <location>
        <begin position="21"/>
        <end position="80"/>
    </location>
</feature>
<dbReference type="PROSITE" id="PS51406">
    <property type="entry name" value="FIBRINOGEN_C_2"/>
    <property type="match status" value="1"/>
</dbReference>
<dbReference type="KEGG" id="ccar:109066557"/>